<comment type="caution">
    <text evidence="1">The sequence shown here is derived from an EMBL/GenBank/DDBJ whole genome shotgun (WGS) entry which is preliminary data.</text>
</comment>
<dbReference type="RefSeq" id="WP_135396455.1">
    <property type="nucleotide sequence ID" value="NZ_SRMB01000003.1"/>
</dbReference>
<protein>
    <submittedName>
        <fullName evidence="1">Uncharacterized protein</fullName>
    </submittedName>
</protein>
<dbReference type="AlphaFoldDB" id="A0A4Z0QAQ8"/>
<reference evidence="1 2" key="1">
    <citation type="submission" date="2019-04" db="EMBL/GenBank/DDBJ databases">
        <authorList>
            <person name="Feng G."/>
            <person name="Zhang J."/>
            <person name="Zhu H."/>
        </authorList>
    </citation>
    <scope>NUCLEOTIDE SEQUENCE [LARGE SCALE GENOMIC DNA]</scope>
    <source>
        <strain evidence="1 2">9PBR-1</strain>
    </source>
</reference>
<dbReference type="Proteomes" id="UP000298471">
    <property type="component" value="Unassembled WGS sequence"/>
</dbReference>
<accession>A0A4Z0QAQ8</accession>
<dbReference type="EMBL" id="SRMB01000003">
    <property type="protein sequence ID" value="TGE26546.1"/>
    <property type="molecule type" value="Genomic_DNA"/>
</dbReference>
<name>A0A4Z0QAQ8_9BACT</name>
<evidence type="ECO:0000313" key="1">
    <source>
        <dbReference type="EMBL" id="TGE26546.1"/>
    </source>
</evidence>
<organism evidence="1 2">
    <name type="scientific">Hymenobacter metallicola</name>
    <dbReference type="NCBI Taxonomy" id="2563114"/>
    <lineage>
        <taxon>Bacteria</taxon>
        <taxon>Pseudomonadati</taxon>
        <taxon>Bacteroidota</taxon>
        <taxon>Cytophagia</taxon>
        <taxon>Cytophagales</taxon>
        <taxon>Hymenobacteraceae</taxon>
        <taxon>Hymenobacter</taxon>
    </lineage>
</organism>
<sequence length="159" mass="17887">MKLTHALLIVSSSALLNCQDKTHEVTSSESKKSNTTILNIDRISSAYNISHSNDLLDTLNNIACNADGEISEHLDVISTKLYRESFQQFIEYLFNNPGSCIENSLIRGTSASLFTEDLENRDTIINDMRNQISKSDKINKEQKKYVISLLSKVNLKSLD</sequence>
<gene>
    <name evidence="1" type="ORF">E5K02_17290</name>
</gene>
<proteinExistence type="predicted"/>
<evidence type="ECO:0000313" key="2">
    <source>
        <dbReference type="Proteomes" id="UP000298471"/>
    </source>
</evidence>
<keyword evidence="2" id="KW-1185">Reference proteome</keyword>